<evidence type="ECO:0000256" key="2">
    <source>
        <dbReference type="ARBA" id="ARBA00022475"/>
    </source>
</evidence>
<dbReference type="EC" id="2.3.1.241" evidence="10"/>
<dbReference type="PANTHER" id="PTHR30606:SF9">
    <property type="entry name" value="LIPID A BIOSYNTHESIS LAUROYLTRANSFERASE"/>
    <property type="match status" value="1"/>
</dbReference>
<dbReference type="GO" id="GO:0008913">
    <property type="term" value="F:Kdo2-lipid IVA acyltransferase activity"/>
    <property type="evidence" value="ECO:0007669"/>
    <property type="project" value="UniProtKB-EC"/>
</dbReference>
<keyword evidence="6" id="KW-0448">Lipopolysaccharide biosynthesis</keyword>
<keyword evidence="7" id="KW-1133">Transmembrane helix</keyword>
<accession>A0A5S9Q460</accession>
<keyword evidence="3" id="KW-0997">Cell inner membrane</keyword>
<keyword evidence="8" id="KW-0472">Membrane</keyword>
<dbReference type="Pfam" id="PF03279">
    <property type="entry name" value="Lip_A_acyltrans"/>
    <property type="match status" value="1"/>
</dbReference>
<evidence type="ECO:0000313" key="11">
    <source>
        <dbReference type="EMBL" id="CAA0118760.1"/>
    </source>
</evidence>
<keyword evidence="5" id="KW-0812">Transmembrane</keyword>
<evidence type="ECO:0000256" key="3">
    <source>
        <dbReference type="ARBA" id="ARBA00022519"/>
    </source>
</evidence>
<reference evidence="12 13" key="1">
    <citation type="submission" date="2019-11" db="EMBL/GenBank/DDBJ databases">
        <authorList>
            <person name="Holert J."/>
        </authorList>
    </citation>
    <scope>NUCLEOTIDE SEQUENCE [LARGE SCALE GENOMIC DNA]</scope>
    <source>
        <strain evidence="11">BC3_2A</strain>
        <strain evidence="10">SB11_1A</strain>
    </source>
</reference>
<dbReference type="GO" id="GO:0009245">
    <property type="term" value="P:lipid A biosynthetic process"/>
    <property type="evidence" value="ECO:0007669"/>
    <property type="project" value="InterPro"/>
</dbReference>
<protein>
    <submittedName>
        <fullName evidence="10">Lipid A biosynthesis lauroyltransferase</fullName>
        <ecNumber evidence="10">2.3.1.241</ecNumber>
    </submittedName>
</protein>
<dbReference type="Proteomes" id="UP000435877">
    <property type="component" value="Unassembled WGS sequence"/>
</dbReference>
<evidence type="ECO:0000256" key="9">
    <source>
        <dbReference type="ARBA" id="ARBA00023315"/>
    </source>
</evidence>
<dbReference type="GO" id="GO:0009103">
    <property type="term" value="P:lipopolysaccharide biosynthetic process"/>
    <property type="evidence" value="ECO:0007669"/>
    <property type="project" value="UniProtKB-KW"/>
</dbReference>
<evidence type="ECO:0000256" key="8">
    <source>
        <dbReference type="ARBA" id="ARBA00023136"/>
    </source>
</evidence>
<dbReference type="RefSeq" id="WP_159270092.1">
    <property type="nucleotide sequence ID" value="NZ_CACSIK010000003.1"/>
</dbReference>
<dbReference type="PANTHER" id="PTHR30606">
    <property type="entry name" value="LIPID A BIOSYNTHESIS LAUROYL ACYLTRANSFERASE"/>
    <property type="match status" value="1"/>
</dbReference>
<gene>
    <name evidence="10" type="primary">lpxL_1</name>
    <name evidence="11" type="synonym">lpxL_2</name>
    <name evidence="10" type="ORF">IHBHHGIJ_03326</name>
    <name evidence="11" type="ORF">KFEGEMFD_03539</name>
</gene>
<evidence type="ECO:0000256" key="1">
    <source>
        <dbReference type="ARBA" id="ARBA00004533"/>
    </source>
</evidence>
<evidence type="ECO:0000256" key="5">
    <source>
        <dbReference type="ARBA" id="ARBA00022692"/>
    </source>
</evidence>
<dbReference type="EMBL" id="CACSIK010000003">
    <property type="protein sequence ID" value="CAA0111691.1"/>
    <property type="molecule type" value="Genomic_DNA"/>
</dbReference>
<evidence type="ECO:0000313" key="10">
    <source>
        <dbReference type="EMBL" id="CAA0111691.1"/>
    </source>
</evidence>
<dbReference type="CDD" id="cd07984">
    <property type="entry name" value="LPLAT_LABLAT-like"/>
    <property type="match status" value="1"/>
</dbReference>
<dbReference type="PIRSF" id="PIRSF026649">
    <property type="entry name" value="MsbB"/>
    <property type="match status" value="1"/>
</dbReference>
<comment type="subcellular location">
    <subcellularLocation>
        <location evidence="1">Cell inner membrane</location>
    </subcellularLocation>
</comment>
<proteinExistence type="predicted"/>
<keyword evidence="12" id="KW-1185">Reference proteome</keyword>
<dbReference type="GO" id="GO:0005886">
    <property type="term" value="C:plasma membrane"/>
    <property type="evidence" value="ECO:0007669"/>
    <property type="project" value="UniProtKB-SubCell"/>
</dbReference>
<name>A0A5S9Q460_9GAMM</name>
<organism evidence="10 12">
    <name type="scientific">Zhongshania aliphaticivorans</name>
    <dbReference type="NCBI Taxonomy" id="1470434"/>
    <lineage>
        <taxon>Bacteria</taxon>
        <taxon>Pseudomonadati</taxon>
        <taxon>Pseudomonadota</taxon>
        <taxon>Gammaproteobacteria</taxon>
        <taxon>Cellvibrionales</taxon>
        <taxon>Spongiibacteraceae</taxon>
        <taxon>Zhongshania</taxon>
    </lineage>
</organism>
<dbReference type="NCBIfam" id="TIGR02207">
    <property type="entry name" value="lipid_A_htrB"/>
    <property type="match status" value="1"/>
</dbReference>
<dbReference type="EMBL" id="CACSIM010000006">
    <property type="protein sequence ID" value="CAA0118760.1"/>
    <property type="molecule type" value="Genomic_DNA"/>
</dbReference>
<evidence type="ECO:0000313" key="12">
    <source>
        <dbReference type="Proteomes" id="UP000435877"/>
    </source>
</evidence>
<dbReference type="AlphaFoldDB" id="A0A5S9Q460"/>
<keyword evidence="4 10" id="KW-0808">Transferase</keyword>
<dbReference type="InterPro" id="IPR011920">
    <property type="entry name" value="Lipid_A_LpxL_LpxP"/>
</dbReference>
<dbReference type="InterPro" id="IPR004960">
    <property type="entry name" value="LipA_acyltrans"/>
</dbReference>
<evidence type="ECO:0000256" key="4">
    <source>
        <dbReference type="ARBA" id="ARBA00022679"/>
    </source>
</evidence>
<evidence type="ECO:0000256" key="6">
    <source>
        <dbReference type="ARBA" id="ARBA00022985"/>
    </source>
</evidence>
<dbReference type="OrthoDB" id="9803456at2"/>
<sequence>MTIERQLLNPTHWPSWCAVALLWLLAHLPRRLSYALGAGVGNLFYFFAKDRRHICETNLRLCFPELTEADHRVLVKKTMRNQGVGLMETLRVWFIAPEKLGVEFELLGKEHLEVEEGGPGIIVIGTHFTTLDFCGTLIGLQYPSDSFYRKHRNPVFEFILSRSRARYGEPIHRRNIKRALKCLRDGRRLFYLPDQDYGRKSAEFVPFFGIPAATTIGTSTLARGGRARVVYANQRRLDGGRRYRVEIIPMDNFPSGDPAVDARAINAILEENIRSVPDQYMWVHRRFKTRPVGEAGFYE</sequence>
<keyword evidence="2" id="KW-1003">Cell membrane</keyword>
<evidence type="ECO:0000313" key="13">
    <source>
        <dbReference type="Proteomes" id="UP000439591"/>
    </source>
</evidence>
<dbReference type="Proteomes" id="UP000439591">
    <property type="component" value="Unassembled WGS sequence"/>
</dbReference>
<evidence type="ECO:0000256" key="7">
    <source>
        <dbReference type="ARBA" id="ARBA00022989"/>
    </source>
</evidence>
<keyword evidence="9 10" id="KW-0012">Acyltransferase</keyword>